<keyword evidence="3" id="KW-1185">Reference proteome</keyword>
<feature type="compositionally biased region" description="Polar residues" evidence="1">
    <location>
        <begin position="76"/>
        <end position="95"/>
    </location>
</feature>
<feature type="compositionally biased region" description="Basic and acidic residues" evidence="1">
    <location>
        <begin position="42"/>
        <end position="53"/>
    </location>
</feature>
<proteinExistence type="predicted"/>
<dbReference type="EMBL" id="JARQWQ010000024">
    <property type="protein sequence ID" value="KAK2563769.1"/>
    <property type="molecule type" value="Genomic_DNA"/>
</dbReference>
<evidence type="ECO:0000256" key="1">
    <source>
        <dbReference type="SAM" id="MobiDB-lite"/>
    </source>
</evidence>
<organism evidence="2 3">
    <name type="scientific">Acropora cervicornis</name>
    <name type="common">Staghorn coral</name>
    <dbReference type="NCBI Taxonomy" id="6130"/>
    <lineage>
        <taxon>Eukaryota</taxon>
        <taxon>Metazoa</taxon>
        <taxon>Cnidaria</taxon>
        <taxon>Anthozoa</taxon>
        <taxon>Hexacorallia</taxon>
        <taxon>Scleractinia</taxon>
        <taxon>Astrocoeniina</taxon>
        <taxon>Acroporidae</taxon>
        <taxon>Acropora</taxon>
    </lineage>
</organism>
<evidence type="ECO:0000313" key="3">
    <source>
        <dbReference type="Proteomes" id="UP001249851"/>
    </source>
</evidence>
<sequence>MSQLLSACRQSDDFEAKKSRRSLFVPVKTEPDGSPLPKRRRSADDVLSTKHDVNGGFSHSISSPFKSIHDEDNELTQRSPVQAASDGNQNLSSPEQKILLERKKQQQLLDEQRGFHSQDERWKRIERELDKAFPKAGPSRPMMVHQSSSPLPYDALVEQSSVAIQTSLIDDISPLKPLSFYRKLKKPWQNSDYTQSSGEASAAPSPVQFQSGSTGNSFPNPHALSPIPILPATERPPSQLSNSCSRNTVFLHVPNQASTGSPIVWATPTPPSGNSTPSPDQLIRVTAPPVSTALLYSPRSLTSTPEPGHLDSCQASSTAETQHTVAASPLVTSGDSQVVVIKNRIPVQQALSIQVLPRVSNPEMFTRTPGVAQLKVATPLVKFVDLNRAVSMETPTSSNTIQLLSDVSKRLSLPLTNSST</sequence>
<evidence type="ECO:0000313" key="2">
    <source>
        <dbReference type="EMBL" id="KAK2563769.1"/>
    </source>
</evidence>
<dbReference type="AlphaFoldDB" id="A0AAD9QMB6"/>
<feature type="compositionally biased region" description="Polar residues" evidence="1">
    <location>
        <begin position="190"/>
        <end position="199"/>
    </location>
</feature>
<reference evidence="2" key="2">
    <citation type="journal article" date="2023" name="Science">
        <title>Genomic signatures of disease resistance in endangered staghorn corals.</title>
        <authorList>
            <person name="Vollmer S.V."/>
            <person name="Selwyn J.D."/>
            <person name="Despard B.A."/>
            <person name="Roesel C.L."/>
        </authorList>
    </citation>
    <scope>NUCLEOTIDE SEQUENCE</scope>
    <source>
        <strain evidence="2">K2</strain>
    </source>
</reference>
<feature type="region of interest" description="Disordered" evidence="1">
    <location>
        <begin position="301"/>
        <end position="321"/>
    </location>
</feature>
<feature type="compositionally biased region" description="Polar residues" evidence="1">
    <location>
        <begin position="207"/>
        <end position="219"/>
    </location>
</feature>
<reference evidence="2" key="1">
    <citation type="journal article" date="2023" name="G3 (Bethesda)">
        <title>Whole genome assembly and annotation of the endangered Caribbean coral Acropora cervicornis.</title>
        <authorList>
            <person name="Selwyn J.D."/>
            <person name="Vollmer S.V."/>
        </authorList>
    </citation>
    <scope>NUCLEOTIDE SEQUENCE</scope>
    <source>
        <strain evidence="2">K2</strain>
    </source>
</reference>
<protein>
    <submittedName>
        <fullName evidence="2">Uncharacterized protein</fullName>
    </submittedName>
</protein>
<name>A0AAD9QMB6_ACRCE</name>
<accession>A0AAD9QMB6</accession>
<dbReference type="Proteomes" id="UP001249851">
    <property type="component" value="Unassembled WGS sequence"/>
</dbReference>
<feature type="region of interest" description="Disordered" evidence="1">
    <location>
        <begin position="190"/>
        <end position="244"/>
    </location>
</feature>
<comment type="caution">
    <text evidence="2">The sequence shown here is derived from an EMBL/GenBank/DDBJ whole genome shotgun (WGS) entry which is preliminary data.</text>
</comment>
<gene>
    <name evidence="2" type="ORF">P5673_012771</name>
</gene>
<feature type="region of interest" description="Disordered" evidence="1">
    <location>
        <begin position="260"/>
        <end position="280"/>
    </location>
</feature>
<feature type="region of interest" description="Disordered" evidence="1">
    <location>
        <begin position="1"/>
        <end position="98"/>
    </location>
</feature>